<protein>
    <submittedName>
        <fullName evidence="11">Ribosomal protein S6 kinase-like 1</fullName>
    </submittedName>
</protein>
<dbReference type="STRING" id="246437.L8Y0Q0"/>
<dbReference type="eggNOG" id="KOG0603">
    <property type="taxonomic scope" value="Eukaryota"/>
</dbReference>
<dbReference type="SMART" id="SM00745">
    <property type="entry name" value="MIT"/>
    <property type="match status" value="1"/>
</dbReference>
<gene>
    <name evidence="11" type="ORF">TREES_T100010340</name>
</gene>
<comment type="similarity">
    <text evidence="2 6">Belongs to the PDGF/VEGF growth factor family.</text>
</comment>
<keyword evidence="3" id="KW-0964">Secreted</keyword>
<evidence type="ECO:0000256" key="4">
    <source>
        <dbReference type="ARBA" id="ARBA00023030"/>
    </source>
</evidence>
<comment type="subcellular location">
    <subcellularLocation>
        <location evidence="1">Secreted</location>
    </subcellularLocation>
</comment>
<evidence type="ECO:0000256" key="3">
    <source>
        <dbReference type="ARBA" id="ARBA00022525"/>
    </source>
</evidence>
<dbReference type="Pfam" id="PF08676">
    <property type="entry name" value="MutL_C"/>
    <property type="match status" value="1"/>
</dbReference>
<feature type="compositionally biased region" description="Basic residues" evidence="7">
    <location>
        <begin position="531"/>
        <end position="546"/>
    </location>
</feature>
<dbReference type="InterPro" id="IPR023581">
    <property type="entry name" value="PD_growth_factor_CS"/>
</dbReference>
<dbReference type="SUPFAM" id="SSF118116">
    <property type="entry name" value="DNA mismatch repair protein MutL"/>
    <property type="match status" value="1"/>
</dbReference>
<evidence type="ECO:0000256" key="7">
    <source>
        <dbReference type="SAM" id="MobiDB-lite"/>
    </source>
</evidence>
<dbReference type="Gene3D" id="3.30.1370.100">
    <property type="entry name" value="MutL, C-terminal domain, regulatory subdomain"/>
    <property type="match status" value="1"/>
</dbReference>
<dbReference type="GO" id="GO:0006298">
    <property type="term" value="P:mismatch repair"/>
    <property type="evidence" value="ECO:0007669"/>
    <property type="project" value="InterPro"/>
</dbReference>
<dbReference type="GO" id="GO:0005524">
    <property type="term" value="F:ATP binding"/>
    <property type="evidence" value="ECO:0007669"/>
    <property type="project" value="InterPro"/>
</dbReference>
<reference evidence="12" key="2">
    <citation type="journal article" date="2013" name="Nat. Commun.">
        <title>Genome of the Chinese tree shrew.</title>
        <authorList>
            <person name="Fan Y."/>
            <person name="Huang Z.Y."/>
            <person name="Cao C.C."/>
            <person name="Chen C.S."/>
            <person name="Chen Y.X."/>
            <person name="Fan D.D."/>
            <person name="He J."/>
            <person name="Hou H.L."/>
            <person name="Hu L."/>
            <person name="Hu X.T."/>
            <person name="Jiang X.T."/>
            <person name="Lai R."/>
            <person name="Lang Y.S."/>
            <person name="Liang B."/>
            <person name="Liao S.G."/>
            <person name="Mu D."/>
            <person name="Ma Y.Y."/>
            <person name="Niu Y.Y."/>
            <person name="Sun X.Q."/>
            <person name="Xia J.Q."/>
            <person name="Xiao J."/>
            <person name="Xiong Z.Q."/>
            <person name="Xu L."/>
            <person name="Yang L."/>
            <person name="Zhang Y."/>
            <person name="Zhao W."/>
            <person name="Zhao X.D."/>
            <person name="Zheng Y.T."/>
            <person name="Zhou J.M."/>
            <person name="Zhu Y.B."/>
            <person name="Zhang G.J."/>
            <person name="Wang J."/>
            <person name="Yao Y.G."/>
        </authorList>
    </citation>
    <scope>NUCLEOTIDE SEQUENCE [LARGE SCALE GENOMIC DNA]</scope>
</reference>
<dbReference type="CDD" id="cd00135">
    <property type="entry name" value="PDGF"/>
    <property type="match status" value="1"/>
</dbReference>
<dbReference type="InterPro" id="IPR007330">
    <property type="entry name" value="MIT_dom"/>
</dbReference>
<evidence type="ECO:0000256" key="5">
    <source>
        <dbReference type="ARBA" id="ARBA00023246"/>
    </source>
</evidence>
<dbReference type="CDD" id="cd02677">
    <property type="entry name" value="MIT_SNX15"/>
    <property type="match status" value="1"/>
</dbReference>
<dbReference type="GO" id="GO:0008083">
    <property type="term" value="F:growth factor activity"/>
    <property type="evidence" value="ECO:0007669"/>
    <property type="project" value="UniProtKB-KW"/>
</dbReference>
<feature type="region of interest" description="Disordered" evidence="7">
    <location>
        <begin position="806"/>
        <end position="941"/>
    </location>
</feature>
<dbReference type="AlphaFoldDB" id="L8Y0Q0"/>
<feature type="region of interest" description="Disordered" evidence="7">
    <location>
        <begin position="530"/>
        <end position="555"/>
    </location>
</feature>
<dbReference type="PROSITE" id="PS50011">
    <property type="entry name" value="PROTEIN_KINASE_DOM"/>
    <property type="match status" value="1"/>
</dbReference>
<keyword evidence="4 6" id="KW-0339">Growth factor</keyword>
<feature type="compositionally biased region" description="Polar residues" evidence="7">
    <location>
        <begin position="806"/>
        <end position="821"/>
    </location>
</feature>
<dbReference type="Gene3D" id="3.30.1540.20">
    <property type="entry name" value="MutL, C-terminal domain, dimerisation subdomain"/>
    <property type="match status" value="1"/>
</dbReference>
<dbReference type="SUPFAM" id="SSF116846">
    <property type="entry name" value="MIT domain"/>
    <property type="match status" value="1"/>
</dbReference>
<dbReference type="GO" id="GO:0005576">
    <property type="term" value="C:extracellular region"/>
    <property type="evidence" value="ECO:0007669"/>
    <property type="project" value="UniProtKB-SubCell"/>
</dbReference>
<sequence length="1082" mass="119899">MPVSARLAGVGLLIAFLSTLGSAVRAPGLSMAEGDTLISVDYEIFGKVQGVFFRKYTQSEESKARTCPENEEPSTCSLDWQQHFDVALGRMVYINKMTGLSTFIAPTEDIQTACTKDLTTMAVDVVLENDTVDDGGDSLQSLFSEWDNPVFARYPEVAVDVSSGQAESLAVKIHNILYPYRFTKEMIHSMQVLQQVDNKFIACLMSTQTEETGEAGGNLLVLVDQHAAHERVRLEQLIADSYEKQQPQGSGRKKLLASTIIPPLEITVTEEQRRLLRCYHKNLEDLGLEFVFPDTNESLILVGKVPLCFVEREANELRRGRSTVTKSIVEIYLRAPDSPGIPEDAEAIGRGPGTAVSGTSSPPTQLFCAGTPLGGRAWWFFLGAPWLRMSEKMLAMRLFTCFLQLLAGLALPTVPPQQWALTVGNGSSEVEVVPFQEVWGRSYCRVLERLVDIVAEYPSEVEHMFSPSCVSLLRCTGCCGDENLHCMPVETVNVTMQLLKIRSGDRPSYVELTFSQHVRCECRPLREKMKPERRRPKGRGKRKREKQRPTDCHLSQPQDTMSLVACEFFPSPCVEPEPCSRVRSQARVYLEQIRNRVATGAPDMTKRDYLVDAATQIRLALERDVSEDYEAAFNHYQNGVDVLLRGVHVDPNKERREAVKLKITKYLRRAEEIFNCHLQRTLGSGASSSMGFSSLRLRPIRTLSSALEQLRGCRVVGVIEKVQLVQDPATGGTFVVKAAGLSRRPQSLPRCHVVSRERLTVIPHGVPYMTKLLRYFVSEDSIFLHLEHVPGGTLWSHLRSQAHLAGSTQERTKAQLNSHGGLQTPARLPAGRTPRQDGIQPEPPRPSQTLPPARAARSIRPQREDEGESTARAGTNCSSDLPKAPRGRLHPQARRAGQSSDSGSPWGLSWVREGAGRVLGGCGRGRGQSRPWADRASPGRGEAAWRVGEEQVKQWAAETLVALEALHQQGVLCRDLNPRNLLLDQAEVGGISELTEACDWWSFGSLLYELLTGTALSKSHPSGIQAHTQLQLPEWLSRPAASLLTELLQFDPARRLGTGGDGVSKLKSHPFFSTIQWSKLAG</sequence>
<reference evidence="12" key="1">
    <citation type="submission" date="2012-07" db="EMBL/GenBank/DDBJ databases">
        <title>Genome of the Chinese tree shrew, a rising model animal genetically related to primates.</title>
        <authorList>
            <person name="Zhang G."/>
            <person name="Fan Y."/>
            <person name="Yao Y."/>
            <person name="Huang Z."/>
        </authorList>
    </citation>
    <scope>NUCLEOTIDE SEQUENCE [LARGE SCALE GENOMIC DNA]</scope>
</reference>
<evidence type="ECO:0000256" key="8">
    <source>
        <dbReference type="SAM" id="SignalP"/>
    </source>
</evidence>
<evidence type="ECO:0000256" key="6">
    <source>
        <dbReference type="RuleBase" id="RU003818"/>
    </source>
</evidence>
<dbReference type="InterPro" id="IPR017968">
    <property type="entry name" value="Acylphosphatase_CS"/>
</dbReference>
<dbReference type="InterPro" id="IPR000719">
    <property type="entry name" value="Prot_kinase_dom"/>
</dbReference>
<dbReference type="InterPro" id="IPR037198">
    <property type="entry name" value="MutL_C_sf"/>
</dbReference>
<dbReference type="PROSITE" id="PS00249">
    <property type="entry name" value="PDGF_1"/>
    <property type="match status" value="1"/>
</dbReference>
<evidence type="ECO:0000256" key="2">
    <source>
        <dbReference type="ARBA" id="ARBA00006686"/>
    </source>
</evidence>
<evidence type="ECO:0000313" key="12">
    <source>
        <dbReference type="Proteomes" id="UP000011518"/>
    </source>
</evidence>
<dbReference type="InterPro" id="IPR042121">
    <property type="entry name" value="MutL_C_regsub"/>
</dbReference>
<dbReference type="InParanoid" id="L8Y0Q0"/>
<dbReference type="InterPro" id="IPR000072">
    <property type="entry name" value="PDGF/VEGF_dom"/>
</dbReference>
<dbReference type="Proteomes" id="UP000011518">
    <property type="component" value="Unassembled WGS sequence"/>
</dbReference>
<evidence type="ECO:0000313" key="11">
    <source>
        <dbReference type="EMBL" id="ELV09898.1"/>
    </source>
</evidence>
<dbReference type="Pfam" id="PF00341">
    <property type="entry name" value="PDGF"/>
    <property type="match status" value="1"/>
</dbReference>
<dbReference type="SUPFAM" id="SSF57501">
    <property type="entry name" value="Cystine-knot cytokines"/>
    <property type="match status" value="1"/>
</dbReference>
<proteinExistence type="inferred from homology"/>
<keyword evidence="8" id="KW-0732">Signal</keyword>
<dbReference type="Gene3D" id="1.10.510.10">
    <property type="entry name" value="Transferase(Phosphotransferase) domain 1"/>
    <property type="match status" value="2"/>
</dbReference>
<dbReference type="SMART" id="SM00141">
    <property type="entry name" value="PDGF"/>
    <property type="match status" value="1"/>
</dbReference>
<dbReference type="GO" id="GO:0004672">
    <property type="term" value="F:protein kinase activity"/>
    <property type="evidence" value="ECO:0007669"/>
    <property type="project" value="InterPro"/>
</dbReference>
<dbReference type="InterPro" id="IPR051866">
    <property type="entry name" value="Intracell_Sig-Traffick_Protein"/>
</dbReference>
<keyword evidence="5" id="KW-0497">Mitogen</keyword>
<dbReference type="FunFam" id="3.30.1370.100:FF:000003">
    <property type="entry name" value="DNA mismatch repair protein Mlh3"/>
    <property type="match status" value="1"/>
</dbReference>
<dbReference type="PROSITE" id="PS00150">
    <property type="entry name" value="ACYLPHOSPHATASE_1"/>
    <property type="match status" value="1"/>
</dbReference>
<dbReference type="FunFam" id="2.10.90.10:FF:000031">
    <property type="entry name" value="placenta growth factor isoform X2"/>
    <property type="match status" value="1"/>
</dbReference>
<dbReference type="PROSITE" id="PS50278">
    <property type="entry name" value="PDGF_2"/>
    <property type="match status" value="1"/>
</dbReference>
<dbReference type="Gene3D" id="2.10.90.10">
    <property type="entry name" value="Cystine-knot cytokines"/>
    <property type="match status" value="1"/>
</dbReference>
<evidence type="ECO:0000259" key="10">
    <source>
        <dbReference type="PROSITE" id="PS50278"/>
    </source>
</evidence>
<accession>L8Y0Q0</accession>
<dbReference type="Pfam" id="PF04212">
    <property type="entry name" value="MIT"/>
    <property type="match status" value="1"/>
</dbReference>
<dbReference type="Gene3D" id="3.30.70.100">
    <property type="match status" value="1"/>
</dbReference>
<dbReference type="EMBL" id="KB369403">
    <property type="protein sequence ID" value="ELV09898.1"/>
    <property type="molecule type" value="Genomic_DNA"/>
</dbReference>
<feature type="signal peptide" evidence="8">
    <location>
        <begin position="1"/>
        <end position="23"/>
    </location>
</feature>
<organism evidence="11 12">
    <name type="scientific">Tupaia chinensis</name>
    <name type="common">Chinese tree shrew</name>
    <name type="synonym">Tupaia belangeri chinensis</name>
    <dbReference type="NCBI Taxonomy" id="246437"/>
    <lineage>
        <taxon>Eukaryota</taxon>
        <taxon>Metazoa</taxon>
        <taxon>Chordata</taxon>
        <taxon>Craniata</taxon>
        <taxon>Vertebrata</taxon>
        <taxon>Euteleostomi</taxon>
        <taxon>Mammalia</taxon>
        <taxon>Eutheria</taxon>
        <taxon>Euarchontoglires</taxon>
        <taxon>Scandentia</taxon>
        <taxon>Tupaiidae</taxon>
        <taxon>Tupaia</taxon>
    </lineage>
</organism>
<dbReference type="GO" id="GO:0051781">
    <property type="term" value="P:positive regulation of cell division"/>
    <property type="evidence" value="ECO:0007669"/>
    <property type="project" value="UniProtKB-KW"/>
</dbReference>
<dbReference type="InterPro" id="IPR011009">
    <property type="entry name" value="Kinase-like_dom_sf"/>
</dbReference>
<feature type="domain" description="Platelet-derived growth factor (PDGF) family profile" evidence="10">
    <location>
        <begin position="431"/>
        <end position="527"/>
    </location>
</feature>
<dbReference type="PANTHER" id="PTHR15508:SF4">
    <property type="entry name" value="RIBOSOMAL PROTEIN S6 KINASE-LIKE 1"/>
    <property type="match status" value="1"/>
</dbReference>
<feature type="compositionally biased region" description="Gly residues" evidence="7">
    <location>
        <begin position="917"/>
        <end position="926"/>
    </location>
</feature>
<keyword evidence="11" id="KW-0418">Kinase</keyword>
<keyword evidence="12" id="KW-1185">Reference proteome</keyword>
<keyword evidence="11" id="KW-0808">Transferase</keyword>
<dbReference type="SMART" id="SM00220">
    <property type="entry name" value="S_TKc"/>
    <property type="match status" value="1"/>
</dbReference>
<dbReference type="GO" id="GO:0016020">
    <property type="term" value="C:membrane"/>
    <property type="evidence" value="ECO:0007669"/>
    <property type="project" value="InterPro"/>
</dbReference>
<dbReference type="SUPFAM" id="SSF56112">
    <property type="entry name" value="Protein kinase-like (PK-like)"/>
    <property type="match status" value="1"/>
</dbReference>
<feature type="chain" id="PRO_5003998087" evidence="8">
    <location>
        <begin position="24"/>
        <end position="1082"/>
    </location>
</feature>
<dbReference type="Gene3D" id="1.20.58.80">
    <property type="entry name" value="Phosphotransferase system, lactose/cellobiose-type IIA subunit"/>
    <property type="match status" value="1"/>
</dbReference>
<dbReference type="InterPro" id="IPR036181">
    <property type="entry name" value="MIT_dom_sf"/>
</dbReference>
<evidence type="ECO:0000259" key="9">
    <source>
        <dbReference type="PROSITE" id="PS50011"/>
    </source>
</evidence>
<dbReference type="InterPro" id="IPR042120">
    <property type="entry name" value="MutL_C_dimsub"/>
</dbReference>
<dbReference type="SMART" id="SM00853">
    <property type="entry name" value="MutL_C"/>
    <property type="match status" value="1"/>
</dbReference>
<evidence type="ECO:0000256" key="1">
    <source>
        <dbReference type="ARBA" id="ARBA00004613"/>
    </source>
</evidence>
<name>L8Y0Q0_TUPCH</name>
<feature type="domain" description="Protein kinase" evidence="9">
    <location>
        <begin position="676"/>
        <end position="1072"/>
    </location>
</feature>
<dbReference type="PANTHER" id="PTHR15508">
    <property type="entry name" value="RIBOSOMAL PROTEIN S6 KINASE"/>
    <property type="match status" value="1"/>
</dbReference>
<dbReference type="InterPro" id="IPR029034">
    <property type="entry name" value="Cystine-knot_cytokine"/>
</dbReference>
<dbReference type="InterPro" id="IPR014790">
    <property type="entry name" value="MutL_C"/>
</dbReference>